<feature type="region of interest" description="Disordered" evidence="1">
    <location>
        <begin position="171"/>
        <end position="191"/>
    </location>
</feature>
<reference evidence="2 3" key="1">
    <citation type="submission" date="2019-03" db="EMBL/GenBank/DDBJ databases">
        <title>First draft genome of Liparis tanakae, snailfish: a comprehensive survey of snailfish specific genes.</title>
        <authorList>
            <person name="Kim W."/>
            <person name="Song I."/>
            <person name="Jeong J.-H."/>
            <person name="Kim D."/>
            <person name="Kim S."/>
            <person name="Ryu S."/>
            <person name="Song J.Y."/>
            <person name="Lee S.K."/>
        </authorList>
    </citation>
    <scope>NUCLEOTIDE SEQUENCE [LARGE SCALE GENOMIC DNA]</scope>
    <source>
        <tissue evidence="2">Muscle</tissue>
    </source>
</reference>
<evidence type="ECO:0000313" key="3">
    <source>
        <dbReference type="Proteomes" id="UP000314294"/>
    </source>
</evidence>
<name>A0A4Z2J0R0_9TELE</name>
<protein>
    <submittedName>
        <fullName evidence="2">Uncharacterized protein</fullName>
    </submittedName>
</protein>
<organism evidence="2 3">
    <name type="scientific">Liparis tanakae</name>
    <name type="common">Tanaka's snailfish</name>
    <dbReference type="NCBI Taxonomy" id="230148"/>
    <lineage>
        <taxon>Eukaryota</taxon>
        <taxon>Metazoa</taxon>
        <taxon>Chordata</taxon>
        <taxon>Craniata</taxon>
        <taxon>Vertebrata</taxon>
        <taxon>Euteleostomi</taxon>
        <taxon>Actinopterygii</taxon>
        <taxon>Neopterygii</taxon>
        <taxon>Teleostei</taxon>
        <taxon>Neoteleostei</taxon>
        <taxon>Acanthomorphata</taxon>
        <taxon>Eupercaria</taxon>
        <taxon>Perciformes</taxon>
        <taxon>Cottioidei</taxon>
        <taxon>Cottales</taxon>
        <taxon>Liparidae</taxon>
        <taxon>Liparis</taxon>
    </lineage>
</organism>
<accession>A0A4Z2J0R0</accession>
<dbReference type="AlphaFoldDB" id="A0A4Z2J0R0"/>
<sequence length="303" mass="34360">MMLTEQRVFPTDKSEWTRGANETSRVVRQQPTSLDLRCHVCYLVLHALEYKQYRIDVRNHTDTLVPRIIARCYLDVIEVERAGGGRTQTELVLLLADLKPLRVPVHDEAGDAFVSLSMDTRVFREKASLPDSASERQKLPTCVTGHSLPNSVLISVFWMSQSTEMEASTFASSSMTRMEEKKEEPTSRVVRQQPTSLDLRCHVCYLVLHALEYKQYRIDVRNPTDTLVPRIITRLQREGIAPRLCFREAEASNLCDGTQRVLDVTNHRHRGVHLRQLLNGQNGGEEGGASAVVLCVNLNAHEL</sequence>
<keyword evidence="3" id="KW-1185">Reference proteome</keyword>
<dbReference type="Proteomes" id="UP000314294">
    <property type="component" value="Unassembled WGS sequence"/>
</dbReference>
<gene>
    <name evidence="2" type="ORF">EYF80_005922</name>
</gene>
<proteinExistence type="predicted"/>
<evidence type="ECO:0000256" key="1">
    <source>
        <dbReference type="SAM" id="MobiDB-lite"/>
    </source>
</evidence>
<feature type="compositionally biased region" description="Basic and acidic residues" evidence="1">
    <location>
        <begin position="177"/>
        <end position="186"/>
    </location>
</feature>
<evidence type="ECO:0000313" key="2">
    <source>
        <dbReference type="EMBL" id="TNN83746.1"/>
    </source>
</evidence>
<comment type="caution">
    <text evidence="2">The sequence shown here is derived from an EMBL/GenBank/DDBJ whole genome shotgun (WGS) entry which is preliminary data.</text>
</comment>
<dbReference type="EMBL" id="SRLO01000031">
    <property type="protein sequence ID" value="TNN83746.1"/>
    <property type="molecule type" value="Genomic_DNA"/>
</dbReference>